<evidence type="ECO:0000313" key="3">
    <source>
        <dbReference type="Proteomes" id="UP000255534"/>
    </source>
</evidence>
<reference evidence="2 3" key="1">
    <citation type="submission" date="2018-06" db="EMBL/GenBank/DDBJ databases">
        <authorList>
            <consortium name="Pathogen Informatics"/>
            <person name="Doyle S."/>
        </authorList>
    </citation>
    <scope>NUCLEOTIDE SEQUENCE [LARGE SCALE GENOMIC DNA]</scope>
    <source>
        <strain evidence="2 3">NCTC5798</strain>
    </source>
</reference>
<accession>A0A379Y266</accession>
<feature type="transmembrane region" description="Helical" evidence="1">
    <location>
        <begin position="37"/>
        <end position="58"/>
    </location>
</feature>
<keyword evidence="1" id="KW-0812">Transmembrane</keyword>
<sequence>MFNDINYFAAIVVWAFPIFTILALITRPDRWEFMPKYKWGLLFAFTMVFAGGTTYSNLKAIDEDLLSRAKEYAGCTVRSRDASDSSQGSRSRVTLDCDGTTHLIPQQYYDDIIDAAKRHAAN</sequence>
<dbReference type="AlphaFoldDB" id="A0A379Y266"/>
<protein>
    <submittedName>
        <fullName evidence="2">Uncharacterized protein</fullName>
    </submittedName>
</protein>
<evidence type="ECO:0000313" key="2">
    <source>
        <dbReference type="EMBL" id="SUI39687.1"/>
    </source>
</evidence>
<name>A0A379Y266_SALET</name>
<feature type="transmembrane region" description="Helical" evidence="1">
    <location>
        <begin position="6"/>
        <end position="25"/>
    </location>
</feature>
<gene>
    <name evidence="2" type="ORF">NCTC5798_06129</name>
</gene>
<keyword evidence="1" id="KW-0472">Membrane</keyword>
<organism evidence="2 3">
    <name type="scientific">Salmonella enterica I</name>
    <dbReference type="NCBI Taxonomy" id="59201"/>
    <lineage>
        <taxon>Bacteria</taxon>
        <taxon>Pseudomonadati</taxon>
        <taxon>Pseudomonadota</taxon>
        <taxon>Gammaproteobacteria</taxon>
        <taxon>Enterobacterales</taxon>
        <taxon>Enterobacteriaceae</taxon>
        <taxon>Salmonella</taxon>
    </lineage>
</organism>
<proteinExistence type="predicted"/>
<dbReference type="Proteomes" id="UP000255534">
    <property type="component" value="Unassembled WGS sequence"/>
</dbReference>
<dbReference type="EMBL" id="UGXK01000002">
    <property type="protein sequence ID" value="SUI39687.1"/>
    <property type="molecule type" value="Genomic_DNA"/>
</dbReference>
<keyword evidence="1" id="KW-1133">Transmembrane helix</keyword>
<evidence type="ECO:0000256" key="1">
    <source>
        <dbReference type="SAM" id="Phobius"/>
    </source>
</evidence>